<dbReference type="InterPro" id="IPR004252">
    <property type="entry name" value="Probable_transposase_24"/>
</dbReference>
<proteinExistence type="predicted"/>
<gene>
    <name evidence="1" type="ORF">DEO72_LG8g2202</name>
</gene>
<keyword evidence="2" id="KW-1185">Reference proteome</keyword>
<evidence type="ECO:0000313" key="1">
    <source>
        <dbReference type="EMBL" id="QCE04169.1"/>
    </source>
</evidence>
<dbReference type="Proteomes" id="UP000501690">
    <property type="component" value="Linkage Group LG8"/>
</dbReference>
<dbReference type="AlphaFoldDB" id="A0A4D6MVP4"/>
<dbReference type="Pfam" id="PF03004">
    <property type="entry name" value="Transposase_24"/>
    <property type="match status" value="1"/>
</dbReference>
<organism evidence="1 2">
    <name type="scientific">Vigna unguiculata</name>
    <name type="common">Cowpea</name>
    <dbReference type="NCBI Taxonomy" id="3917"/>
    <lineage>
        <taxon>Eukaryota</taxon>
        <taxon>Viridiplantae</taxon>
        <taxon>Streptophyta</taxon>
        <taxon>Embryophyta</taxon>
        <taxon>Tracheophyta</taxon>
        <taxon>Spermatophyta</taxon>
        <taxon>Magnoliopsida</taxon>
        <taxon>eudicotyledons</taxon>
        <taxon>Gunneridae</taxon>
        <taxon>Pentapetalae</taxon>
        <taxon>rosids</taxon>
        <taxon>fabids</taxon>
        <taxon>Fabales</taxon>
        <taxon>Fabaceae</taxon>
        <taxon>Papilionoideae</taxon>
        <taxon>50 kb inversion clade</taxon>
        <taxon>NPAAA clade</taxon>
        <taxon>indigoferoid/millettioid clade</taxon>
        <taxon>Phaseoleae</taxon>
        <taxon>Vigna</taxon>
    </lineage>
</organism>
<sequence>MMSLRQKAKLWWDPIYEIAAKSRDENVKNLPLSIPEIEWATFIDYRLKENTKKMCKRNAENRFKLKINHTCGSKKLKRKRAEIVSI</sequence>
<accession>A0A4D6MVP4</accession>
<dbReference type="EMBL" id="CP039352">
    <property type="protein sequence ID" value="QCE04169.1"/>
    <property type="molecule type" value="Genomic_DNA"/>
</dbReference>
<evidence type="ECO:0000313" key="2">
    <source>
        <dbReference type="Proteomes" id="UP000501690"/>
    </source>
</evidence>
<protein>
    <submittedName>
        <fullName evidence="1">Putative transposase</fullName>
    </submittedName>
</protein>
<reference evidence="1 2" key="1">
    <citation type="submission" date="2019-04" db="EMBL/GenBank/DDBJ databases">
        <title>An improved genome assembly and genetic linkage map for asparagus bean, Vigna unguiculata ssp. sesquipedialis.</title>
        <authorList>
            <person name="Xia Q."/>
            <person name="Zhang R."/>
            <person name="Dong Y."/>
        </authorList>
    </citation>
    <scope>NUCLEOTIDE SEQUENCE [LARGE SCALE GENOMIC DNA]</scope>
    <source>
        <tissue evidence="1">Leaf</tissue>
    </source>
</reference>
<name>A0A4D6MVP4_VIGUN</name>